<dbReference type="Proteomes" id="UP000682928">
    <property type="component" value="Chromosome"/>
</dbReference>
<reference evidence="2" key="1">
    <citation type="submission" date="2021-04" db="EMBL/GenBank/DDBJ databases">
        <title>Difference and commonality of drug resistance evolution in various bacteria. and drug sensitivity profiles.</title>
        <authorList>
            <person name="Maeda T."/>
            <person name="Shibai A."/>
            <person name="Kawada K."/>
            <person name="Kotani H."/>
            <person name="Tarusawa Y."/>
            <person name="Tanabe K."/>
            <person name="Furusawa C."/>
        </authorList>
    </citation>
    <scope>NUCLEOTIDE SEQUENCE</scope>
    <source>
        <strain evidence="2">JCM 8580</strain>
    </source>
</reference>
<gene>
    <name evidence="2" type="ORF">ENKO_17420</name>
</gene>
<dbReference type="RefSeq" id="WP_088218931.1">
    <property type="nucleotide sequence ID" value="NZ_AP024590.1"/>
</dbReference>
<dbReference type="EMBL" id="AP024590">
    <property type="protein sequence ID" value="BCU55148.1"/>
    <property type="molecule type" value="Genomic_DNA"/>
</dbReference>
<name>A0AA86J2M6_9ENTR</name>
<evidence type="ECO:0000313" key="3">
    <source>
        <dbReference type="Proteomes" id="UP000682928"/>
    </source>
</evidence>
<protein>
    <recommendedName>
        <fullName evidence="4">Rz lytic protein</fullName>
    </recommendedName>
</protein>
<dbReference type="AlphaFoldDB" id="A0AA86J2M6"/>
<organism evidence="2 3">
    <name type="scientific">Enterobacter kobei</name>
    <dbReference type="NCBI Taxonomy" id="208224"/>
    <lineage>
        <taxon>Bacteria</taxon>
        <taxon>Pseudomonadati</taxon>
        <taxon>Pseudomonadota</taxon>
        <taxon>Gammaproteobacteria</taxon>
        <taxon>Enterobacterales</taxon>
        <taxon>Enterobacteriaceae</taxon>
        <taxon>Enterobacter</taxon>
        <taxon>Enterobacter cloacae complex</taxon>
    </lineage>
</organism>
<accession>A0AA86J2M6</accession>
<evidence type="ECO:0000256" key="1">
    <source>
        <dbReference type="SAM" id="MobiDB-lite"/>
    </source>
</evidence>
<feature type="region of interest" description="Disordered" evidence="1">
    <location>
        <begin position="128"/>
        <end position="151"/>
    </location>
</feature>
<proteinExistence type="predicted"/>
<feature type="compositionally biased region" description="Basic and acidic residues" evidence="1">
    <location>
        <begin position="139"/>
        <end position="151"/>
    </location>
</feature>
<sequence>MLNIISFIRNYSHIIVIGLICVALWGLNARNGQLTATNERLEKLANDKDNQINDLRSKNDGLAASVGELVTAVRQQNEVMSQVAEQRATTAQLNRKLQDEIKAYLAADTCAASPVNSNAVDRLRAAAKAASGVPGNKAADAKPAGRPDKSD</sequence>
<evidence type="ECO:0008006" key="4">
    <source>
        <dbReference type="Google" id="ProtNLM"/>
    </source>
</evidence>
<evidence type="ECO:0000313" key="2">
    <source>
        <dbReference type="EMBL" id="BCU55148.1"/>
    </source>
</evidence>